<evidence type="ECO:0000259" key="4">
    <source>
        <dbReference type="Pfam" id="PF10531"/>
    </source>
</evidence>
<evidence type="ECO:0000256" key="1">
    <source>
        <dbReference type="ARBA" id="ARBA00022729"/>
    </source>
</evidence>
<dbReference type="InterPro" id="IPR058781">
    <property type="entry name" value="HH_AprE-like"/>
</dbReference>
<dbReference type="GO" id="GO:0015159">
    <property type="term" value="F:polysaccharide transmembrane transporter activity"/>
    <property type="evidence" value="ECO:0007669"/>
    <property type="project" value="InterPro"/>
</dbReference>
<reference evidence="6 7" key="1">
    <citation type="submission" date="2013-03" db="EMBL/GenBank/DDBJ databases">
        <authorList>
            <person name="Fiebig A."/>
            <person name="Goeker M."/>
            <person name="Klenk H.-P.P."/>
        </authorList>
    </citation>
    <scope>NUCLEOTIDE SEQUENCE [LARGE SCALE GENOMIC DNA]</scope>
    <source>
        <strain evidence="6 7">DSM 17492</strain>
        <plasmid evidence="6 7">pLokhon02</plasmid>
    </source>
</reference>
<dbReference type="EMBL" id="APGJ01000010">
    <property type="protein sequence ID" value="EYD70357.1"/>
    <property type="molecule type" value="Genomic_DNA"/>
</dbReference>
<feature type="chain" id="PRO_5001495730" evidence="2">
    <location>
        <begin position="24"/>
        <end position="429"/>
    </location>
</feature>
<dbReference type="Pfam" id="PF02563">
    <property type="entry name" value="Poly_export"/>
    <property type="match status" value="1"/>
</dbReference>
<geneLocation type="plasmid" evidence="6 7">
    <name>pLokhon02</name>
</geneLocation>
<organism evidence="6 7">
    <name type="scientific">Limimaricola hongkongensis DSM 17492</name>
    <dbReference type="NCBI Taxonomy" id="1122180"/>
    <lineage>
        <taxon>Bacteria</taxon>
        <taxon>Pseudomonadati</taxon>
        <taxon>Pseudomonadota</taxon>
        <taxon>Alphaproteobacteria</taxon>
        <taxon>Rhodobacterales</taxon>
        <taxon>Paracoccaceae</taxon>
        <taxon>Limimaricola</taxon>
    </lineage>
</organism>
<evidence type="ECO:0000259" key="3">
    <source>
        <dbReference type="Pfam" id="PF02563"/>
    </source>
</evidence>
<dbReference type="OrthoDB" id="197007at2"/>
<dbReference type="InterPro" id="IPR003715">
    <property type="entry name" value="Poly_export_N"/>
</dbReference>
<dbReference type="Gene3D" id="3.30.1950.10">
    <property type="entry name" value="wza like domain"/>
    <property type="match status" value="1"/>
</dbReference>
<dbReference type="PANTHER" id="PTHR33619:SF3">
    <property type="entry name" value="POLYSACCHARIDE EXPORT PROTEIN GFCE-RELATED"/>
    <property type="match status" value="1"/>
</dbReference>
<dbReference type="Gene3D" id="3.10.560.10">
    <property type="entry name" value="Outer membrane lipoprotein wza domain like"/>
    <property type="match status" value="1"/>
</dbReference>
<dbReference type="InterPro" id="IPR019554">
    <property type="entry name" value="Soluble_ligand-bd"/>
</dbReference>
<accession>A0A017H732</accession>
<proteinExistence type="predicted"/>
<dbReference type="HOGENOM" id="CLU_037300_1_0_5"/>
<dbReference type="PANTHER" id="PTHR33619">
    <property type="entry name" value="POLYSACCHARIDE EXPORT PROTEIN GFCE-RELATED"/>
    <property type="match status" value="1"/>
</dbReference>
<evidence type="ECO:0000313" key="6">
    <source>
        <dbReference type="EMBL" id="EYD70357.1"/>
    </source>
</evidence>
<dbReference type="eggNOG" id="COG1596">
    <property type="taxonomic scope" value="Bacteria"/>
</dbReference>
<feature type="domain" description="AprE-like long alpha-helical hairpin" evidence="5">
    <location>
        <begin position="169"/>
        <end position="354"/>
    </location>
</feature>
<feature type="domain" description="Soluble ligand binding" evidence="4">
    <location>
        <begin position="118"/>
        <end position="153"/>
    </location>
</feature>
<evidence type="ECO:0000256" key="2">
    <source>
        <dbReference type="SAM" id="SignalP"/>
    </source>
</evidence>
<evidence type="ECO:0000259" key="5">
    <source>
        <dbReference type="Pfam" id="PF25994"/>
    </source>
</evidence>
<dbReference type="AlphaFoldDB" id="A0A017H732"/>
<dbReference type="Proteomes" id="UP000025047">
    <property type="component" value="Plasmid pLokhon02"/>
</dbReference>
<dbReference type="InterPro" id="IPR049712">
    <property type="entry name" value="Poly_export"/>
</dbReference>
<feature type="domain" description="Polysaccharide export protein N-terminal" evidence="3">
    <location>
        <begin position="25"/>
        <end position="112"/>
    </location>
</feature>
<keyword evidence="1 2" id="KW-0732">Signal</keyword>
<name>A0A017H732_9RHOB</name>
<comment type="caution">
    <text evidence="6">The sequence shown here is derived from an EMBL/GenBank/DDBJ whole genome shotgun (WGS) entry which is preliminary data.</text>
</comment>
<dbReference type="Pfam" id="PF10531">
    <property type="entry name" value="SLBB"/>
    <property type="match status" value="1"/>
</dbReference>
<feature type="signal peptide" evidence="2">
    <location>
        <begin position="1"/>
        <end position="23"/>
    </location>
</feature>
<dbReference type="PATRIC" id="fig|1122180.6.peg.115"/>
<dbReference type="Pfam" id="PF25994">
    <property type="entry name" value="HH_AprE"/>
    <property type="match status" value="1"/>
</dbReference>
<sequence>MLPIFRFMSVVAAVFLIGGAARAETQPPAYRLGPTEQIGLRAVVWDSTQAAFVELEAMRGSYSIAADGRVMLPIVGPLDAGGTTIDDLAARVSRALQERTGLNEAPSVAIEILRHRPVFILGEVAQPGQYEYRPGLRAIQLLSMAGGYFRAPEERAGGRVSEAIRLGGELRALRAQLAGVRIREARLAAEAEGDAESGGAARFALPQDIGHPEGAAAVDQIYARELSLMQARQDAFERSIASLESSRALLESETRVLTEKRGGIQRQIELMSESVGNIEDLAERGLVRSPSLVNMQQALIDLQARDLDAETQLFRAAQTIGEMERDLNDIRQRRATEVLAALQADQATIVQLDLRREMLGRLLHETRAEMAQADADTGVAYAPVFRITRETDGQPVTEIGGPQSLLTPLDVLEIEWVEVAPDGVGTVTN</sequence>
<protein>
    <submittedName>
        <fullName evidence="6">Uncharacterized protein</fullName>
    </submittedName>
</protein>
<keyword evidence="7" id="KW-1185">Reference proteome</keyword>
<evidence type="ECO:0000313" key="7">
    <source>
        <dbReference type="Proteomes" id="UP000025047"/>
    </source>
</evidence>
<keyword evidence="6" id="KW-0614">Plasmid</keyword>
<gene>
    <name evidence="6" type="ORF">Lokhon_00111</name>
</gene>